<evidence type="ECO:0000256" key="2">
    <source>
        <dbReference type="ARBA" id="ARBA00008766"/>
    </source>
</evidence>
<dbReference type="GO" id="GO:0046872">
    <property type="term" value="F:metal ion binding"/>
    <property type="evidence" value="ECO:0007669"/>
    <property type="project" value="UniProtKB-KW"/>
</dbReference>
<dbReference type="AlphaFoldDB" id="A0AAD9LF31"/>
<dbReference type="FunFam" id="3.90.230.10:FF:000007">
    <property type="entry name" value="Xaa-Pro aminopeptidase P"/>
    <property type="match status" value="1"/>
</dbReference>
<dbReference type="Pfam" id="PF16188">
    <property type="entry name" value="Peptidase_M24_C"/>
    <property type="match status" value="1"/>
</dbReference>
<dbReference type="CDD" id="cd01085">
    <property type="entry name" value="APP"/>
    <property type="match status" value="1"/>
</dbReference>
<evidence type="ECO:0000259" key="6">
    <source>
        <dbReference type="Pfam" id="PF00557"/>
    </source>
</evidence>
<keyword evidence="4" id="KW-0378">Hydrolase</keyword>
<organism evidence="9 10">
    <name type="scientific">Babesia divergens</name>
    <dbReference type="NCBI Taxonomy" id="32595"/>
    <lineage>
        <taxon>Eukaryota</taxon>
        <taxon>Sar</taxon>
        <taxon>Alveolata</taxon>
        <taxon>Apicomplexa</taxon>
        <taxon>Aconoidasida</taxon>
        <taxon>Piroplasmida</taxon>
        <taxon>Babesiidae</taxon>
        <taxon>Babesia</taxon>
    </lineage>
</organism>
<evidence type="ECO:0000256" key="4">
    <source>
        <dbReference type="ARBA" id="ARBA00022801"/>
    </source>
</evidence>
<dbReference type="InterPro" id="IPR029149">
    <property type="entry name" value="Creatin/AminoP/Spt16_N"/>
</dbReference>
<comment type="cofactor">
    <cofactor evidence="1">
        <name>Mn(2+)</name>
        <dbReference type="ChEBI" id="CHEBI:29035"/>
    </cofactor>
</comment>
<dbReference type="Pfam" id="PF00557">
    <property type="entry name" value="Peptidase_M24"/>
    <property type="match status" value="1"/>
</dbReference>
<dbReference type="InterPro" id="IPR000994">
    <property type="entry name" value="Pept_M24"/>
</dbReference>
<dbReference type="Gene3D" id="3.40.350.10">
    <property type="entry name" value="Creatinase/prolidase N-terminal domain"/>
    <property type="match status" value="2"/>
</dbReference>
<reference evidence="9" key="2">
    <citation type="submission" date="2021-05" db="EMBL/GenBank/DDBJ databases">
        <authorList>
            <person name="Pain A."/>
        </authorList>
    </citation>
    <scope>NUCLEOTIDE SEQUENCE</scope>
    <source>
        <strain evidence="9">1802A</strain>
    </source>
</reference>
<dbReference type="InterPro" id="IPR033740">
    <property type="entry name" value="Pept_M24B"/>
</dbReference>
<dbReference type="SUPFAM" id="SSF53092">
    <property type="entry name" value="Creatinase/prolidase N-terminal domain"/>
    <property type="match status" value="1"/>
</dbReference>
<name>A0AAD9LF31_BABDI</name>
<comment type="caution">
    <text evidence="9">The sequence shown here is derived from an EMBL/GenBank/DDBJ whole genome shotgun (WGS) entry which is preliminary data.</text>
</comment>
<evidence type="ECO:0000313" key="9">
    <source>
        <dbReference type="EMBL" id="KAK1933217.1"/>
    </source>
</evidence>
<gene>
    <name evidence="9" type="ORF">X943_002752</name>
</gene>
<dbReference type="InterPro" id="IPR032416">
    <property type="entry name" value="Peptidase_M24_C"/>
</dbReference>
<dbReference type="GO" id="GO:0005737">
    <property type="term" value="C:cytoplasm"/>
    <property type="evidence" value="ECO:0007669"/>
    <property type="project" value="UniProtKB-ARBA"/>
</dbReference>
<accession>A0AAD9LF31</accession>
<keyword evidence="3" id="KW-0479">Metal-binding</keyword>
<keyword evidence="5" id="KW-0464">Manganese</keyword>
<dbReference type="GO" id="GO:0070006">
    <property type="term" value="F:metalloaminopeptidase activity"/>
    <property type="evidence" value="ECO:0007669"/>
    <property type="project" value="InterPro"/>
</dbReference>
<evidence type="ECO:0000256" key="3">
    <source>
        <dbReference type="ARBA" id="ARBA00022723"/>
    </source>
</evidence>
<dbReference type="Proteomes" id="UP001195914">
    <property type="component" value="Unassembled WGS sequence"/>
</dbReference>
<keyword evidence="10" id="KW-1185">Reference proteome</keyword>
<evidence type="ECO:0000313" key="10">
    <source>
        <dbReference type="Proteomes" id="UP001195914"/>
    </source>
</evidence>
<proteinExistence type="inferred from homology"/>
<evidence type="ECO:0000256" key="1">
    <source>
        <dbReference type="ARBA" id="ARBA00001936"/>
    </source>
</evidence>
<feature type="domain" description="Peptidase M24 C-terminal" evidence="8">
    <location>
        <begin position="569"/>
        <end position="636"/>
    </location>
</feature>
<feature type="domain" description="Peptidase M24" evidence="6">
    <location>
        <begin position="335"/>
        <end position="557"/>
    </location>
</feature>
<comment type="similarity">
    <text evidence="2">Belongs to the peptidase M24B family.</text>
</comment>
<evidence type="ECO:0000259" key="7">
    <source>
        <dbReference type="Pfam" id="PF01321"/>
    </source>
</evidence>
<dbReference type="PANTHER" id="PTHR43763">
    <property type="entry name" value="XAA-PRO AMINOPEPTIDASE 1"/>
    <property type="match status" value="1"/>
</dbReference>
<evidence type="ECO:0000259" key="8">
    <source>
        <dbReference type="Pfam" id="PF16188"/>
    </source>
</evidence>
<protein>
    <submittedName>
        <fullName evidence="9">Metallopeptidase M24 family protein</fullName>
    </submittedName>
</protein>
<dbReference type="PANTHER" id="PTHR43763:SF6">
    <property type="entry name" value="XAA-PRO AMINOPEPTIDASE 1"/>
    <property type="match status" value="1"/>
</dbReference>
<dbReference type="Pfam" id="PF16189">
    <property type="entry name" value="Creatinase_N_2"/>
    <property type="match status" value="1"/>
</dbReference>
<dbReference type="InterPro" id="IPR036005">
    <property type="entry name" value="Creatinase/aminopeptidase-like"/>
</dbReference>
<evidence type="ECO:0000256" key="5">
    <source>
        <dbReference type="ARBA" id="ARBA00023211"/>
    </source>
</evidence>
<dbReference type="Pfam" id="PF01321">
    <property type="entry name" value="Creatinase_N"/>
    <property type="match status" value="1"/>
</dbReference>
<dbReference type="SUPFAM" id="SSF55920">
    <property type="entry name" value="Creatinase/aminopeptidase"/>
    <property type="match status" value="1"/>
</dbReference>
<dbReference type="Gene3D" id="3.90.230.10">
    <property type="entry name" value="Creatinase/methionine aminopeptidase superfamily"/>
    <property type="match status" value="1"/>
</dbReference>
<dbReference type="EMBL" id="JAHBMH010000073">
    <property type="protein sequence ID" value="KAK1933217.1"/>
    <property type="molecule type" value="Genomic_DNA"/>
</dbReference>
<sequence>MVAIKPSSNTRALMAMLVDLNLDAIVIDHDDPHATEVPHPAFEGLQFVSNFSGSWGKALVTREIAYLWTDSRYFIQAAKQLQEPWQLMRVGEKGVPDIAEVITKGNLKRVGIDAHTTHNRWLDHHEKLLKGVEFVRLYDNPVYQLWKDGRPKFPSDPVCIHSEDFAGLSTDVKLSEIRRQMSESEADAIVFSELDEIAYVLNLRGSDSDVSPIFYAFFILEKQAATLVYHVYSPFIYRLFIEPCKLTDDVKTYLKSHNIAIQEYSALLSYLETIANKSPRNADKPFKLWVSPTASVAICNSFLSKGSIEAPRVLLQQDTPACTMKAVKNVVELQGMKEAHILDGIALARFFALVENMKKEGTLYEISELDLGDLSTQCRAEIKENRGLSFHPISSIGANGAIVHYRATEENNSKISRQIYLLDSGGQYPGGTTDVTRTVHFGTPTAEEKEAYTQVLKGHLALRHAVFPECTSGRALDVLARQYLWRGGRNYYHGTGHGVGAYLNVHEGPQAITLLRKPRSGDLQVVYLEPGMTLSNEPGYYKEGHFGIRIENVVYVKRVEGEFSKDHTNYLTFEDLTLVPYCKDLMDMEMLTEEEVKWINEYHHMVAETLIPRMEQLSPSMYTDAIQYLLTAAEPLRK</sequence>
<reference evidence="9" key="1">
    <citation type="journal article" date="2014" name="Nucleic Acids Res.">
        <title>The evolutionary dynamics of variant antigen genes in Babesia reveal a history of genomic innovation underlying host-parasite interaction.</title>
        <authorList>
            <person name="Jackson A.P."/>
            <person name="Otto T.D."/>
            <person name="Darby A."/>
            <person name="Ramaprasad A."/>
            <person name="Xia D."/>
            <person name="Echaide I.E."/>
            <person name="Farber M."/>
            <person name="Gahlot S."/>
            <person name="Gamble J."/>
            <person name="Gupta D."/>
            <person name="Gupta Y."/>
            <person name="Jackson L."/>
            <person name="Malandrin L."/>
            <person name="Malas T.B."/>
            <person name="Moussa E."/>
            <person name="Nair M."/>
            <person name="Reid A.J."/>
            <person name="Sanders M."/>
            <person name="Sharma J."/>
            <person name="Tracey A."/>
            <person name="Quail M.A."/>
            <person name="Weir W."/>
            <person name="Wastling J.M."/>
            <person name="Hall N."/>
            <person name="Willadsen P."/>
            <person name="Lingelbach K."/>
            <person name="Shiels B."/>
            <person name="Tait A."/>
            <person name="Berriman M."/>
            <person name="Allred D.R."/>
            <person name="Pain A."/>
        </authorList>
    </citation>
    <scope>NUCLEOTIDE SEQUENCE</scope>
    <source>
        <strain evidence="9">1802A</strain>
    </source>
</reference>
<feature type="domain" description="Creatinase N-terminal" evidence="7">
    <location>
        <begin position="13"/>
        <end position="136"/>
    </location>
</feature>
<dbReference type="InterPro" id="IPR000587">
    <property type="entry name" value="Creatinase_N"/>
</dbReference>
<dbReference type="InterPro" id="IPR050422">
    <property type="entry name" value="X-Pro_aminopeptidase_P"/>
</dbReference>